<dbReference type="RefSeq" id="XP_011411143.1">
    <property type="nucleotide sequence ID" value="XM_011412841.1"/>
</dbReference>
<reference evidence="2 3" key="2">
    <citation type="journal article" date="2014" name="Proc. Natl. Acad. Sci. U.S.A.">
        <title>Trajectory and genomic determinants of fungal-pathogen speciation and host adaptation.</title>
        <authorList>
            <person name="Hu X."/>
            <person name="Xiao G."/>
            <person name="Zheng P."/>
            <person name="Shang Y."/>
            <person name="Su Y."/>
            <person name="Zhang X."/>
            <person name="Liu X."/>
            <person name="Zhan S."/>
            <person name="St Leger R.J."/>
            <person name="Wang C."/>
        </authorList>
    </citation>
    <scope>GENOME REANNOTATION</scope>
    <source>
        <strain evidence="3">ARSEF 23 / ATCC MYA-3075</strain>
    </source>
</reference>
<feature type="signal peptide" evidence="1">
    <location>
        <begin position="1"/>
        <end position="23"/>
    </location>
</feature>
<dbReference type="EMBL" id="ADNJ02000003">
    <property type="protein sequence ID" value="KHO11380.1"/>
    <property type="molecule type" value="Genomic_DNA"/>
</dbReference>
<sequence length="126" mass="13734">MKSAFGVIFTAALGTALPHVGWSTPAAGSSNINATNESKLPWVNVDSIDSNDFDKCMETSRRMSEASPPSGETVNRVCGTENFCGEFNPAFWSKQEDEFKKLTENYGFANTQACFDAHEQKPAVSQ</sequence>
<keyword evidence="1" id="KW-0732">Signal</keyword>
<evidence type="ECO:0000313" key="2">
    <source>
        <dbReference type="EMBL" id="KHO11380.1"/>
    </source>
</evidence>
<dbReference type="GeneID" id="23632344"/>
<feature type="chain" id="PRO_5002079087" evidence="1">
    <location>
        <begin position="24"/>
        <end position="126"/>
    </location>
</feature>
<keyword evidence="3" id="KW-1185">Reference proteome</keyword>
<dbReference type="KEGG" id="maj:MAA_10895"/>
<gene>
    <name evidence="2" type="ORF">MAA_10895</name>
</gene>
<proteinExistence type="predicted"/>
<protein>
    <submittedName>
        <fullName evidence="2">Magnesium transporter</fullName>
    </submittedName>
</protein>
<dbReference type="OrthoDB" id="4941312at2759"/>
<name>A0A0B2XF49_METRA</name>
<dbReference type="HOGENOM" id="CLU_1982099_0_0_1"/>
<dbReference type="AlphaFoldDB" id="A0A0B2XF49"/>
<reference evidence="2 3" key="1">
    <citation type="journal article" date="2011" name="PLoS Genet.">
        <title>Genome sequencing and comparative transcriptomics of the model entomopathogenic fungi Metarhizium anisopliae and M. acridum.</title>
        <authorList>
            <person name="Gao Q."/>
            <person name="Jin K."/>
            <person name="Ying S.H."/>
            <person name="Zhang Y."/>
            <person name="Xiao G."/>
            <person name="Shang Y."/>
            <person name="Duan Z."/>
            <person name="Hu X."/>
            <person name="Xie X.Q."/>
            <person name="Zhou G."/>
            <person name="Peng G."/>
            <person name="Luo Z."/>
            <person name="Huang W."/>
            <person name="Wang B."/>
            <person name="Fang W."/>
            <person name="Wang S."/>
            <person name="Zhong Y."/>
            <person name="Ma L.J."/>
            <person name="St Leger R.J."/>
            <person name="Zhao G.P."/>
            <person name="Pei Y."/>
            <person name="Feng M.G."/>
            <person name="Xia Y."/>
            <person name="Wang C."/>
        </authorList>
    </citation>
    <scope>NUCLEOTIDE SEQUENCE [LARGE SCALE GENOMIC DNA]</scope>
    <source>
        <strain evidence="3">ARSEF 23 / ATCC MYA-3075</strain>
    </source>
</reference>
<evidence type="ECO:0000256" key="1">
    <source>
        <dbReference type="SAM" id="SignalP"/>
    </source>
</evidence>
<evidence type="ECO:0000313" key="3">
    <source>
        <dbReference type="Proteomes" id="UP000002498"/>
    </source>
</evidence>
<comment type="caution">
    <text evidence="2">The sequence shown here is derived from an EMBL/GenBank/DDBJ whole genome shotgun (WGS) entry which is preliminary data.</text>
</comment>
<accession>A0A0B2XF49</accession>
<organism evidence="2 3">
    <name type="scientific">Metarhizium robertsii (strain ARSEF 23 / ATCC MYA-3075)</name>
    <name type="common">Metarhizium anisopliae (strain ARSEF 23)</name>
    <dbReference type="NCBI Taxonomy" id="655844"/>
    <lineage>
        <taxon>Eukaryota</taxon>
        <taxon>Fungi</taxon>
        <taxon>Dikarya</taxon>
        <taxon>Ascomycota</taxon>
        <taxon>Pezizomycotina</taxon>
        <taxon>Sordariomycetes</taxon>
        <taxon>Hypocreomycetidae</taxon>
        <taxon>Hypocreales</taxon>
        <taxon>Clavicipitaceae</taxon>
        <taxon>Metarhizium</taxon>
    </lineage>
</organism>
<dbReference type="Proteomes" id="UP000002498">
    <property type="component" value="Unassembled WGS sequence"/>
</dbReference>